<keyword evidence="3" id="KW-0813">Transport</keyword>
<evidence type="ECO:0000256" key="9">
    <source>
        <dbReference type="SAM" id="MobiDB-lite"/>
    </source>
</evidence>
<evidence type="ECO:0000259" key="10">
    <source>
        <dbReference type="PROSITE" id="PS51779"/>
    </source>
</evidence>
<dbReference type="InterPro" id="IPR034746">
    <property type="entry name" value="POTRA"/>
</dbReference>
<organism evidence="11 12">
    <name type="scientific">Bradyrhizobium zhanjiangense</name>
    <dbReference type="NCBI Taxonomy" id="1325107"/>
    <lineage>
        <taxon>Bacteria</taxon>
        <taxon>Pseudomonadati</taxon>
        <taxon>Pseudomonadota</taxon>
        <taxon>Alphaproteobacteria</taxon>
        <taxon>Hyphomicrobiales</taxon>
        <taxon>Nitrobacteraceae</taxon>
        <taxon>Bradyrhizobium</taxon>
    </lineage>
</organism>
<evidence type="ECO:0000256" key="6">
    <source>
        <dbReference type="ARBA" id="ARBA00022927"/>
    </source>
</evidence>
<dbReference type="Pfam" id="PF08479">
    <property type="entry name" value="POTRA_2"/>
    <property type="match status" value="1"/>
</dbReference>
<feature type="region of interest" description="Disordered" evidence="9">
    <location>
        <begin position="69"/>
        <end position="96"/>
    </location>
</feature>
<dbReference type="GO" id="GO:0008320">
    <property type="term" value="F:protein transmembrane transporter activity"/>
    <property type="evidence" value="ECO:0007669"/>
    <property type="project" value="TreeGrafter"/>
</dbReference>
<evidence type="ECO:0000256" key="2">
    <source>
        <dbReference type="ARBA" id="ARBA00009055"/>
    </source>
</evidence>
<dbReference type="InterPro" id="IPR013686">
    <property type="entry name" value="Polypept-transport_assoc_ShlB"/>
</dbReference>
<accession>A0A4Q0QAI5</accession>
<proteinExistence type="inferred from homology"/>
<dbReference type="InterPro" id="IPR051544">
    <property type="entry name" value="TPS_OM_transporter"/>
</dbReference>
<comment type="subcellular location">
    <subcellularLocation>
        <location evidence="1">Cell outer membrane</location>
    </subcellularLocation>
</comment>
<sequence length="598" mass="65099">MQLTNPYRLIGKSPSNYGDTFAARIEKRHFLTTSVLLATIFTGIPQSFAQQANQPGFNPRQPEKYFENQTERETLNRPPVRLPTVGQPNTGGDTKPQFVLRGIDVVGAHAVSRDRIATAYQSHLGKKVSQADLAAIAGAISDLYREAGFHLSRAIVPPQDIADGRVRIQVIEGAIVQAELKGDGAEQFGVRSMLGPVLAEQPSRLATLERQLFLINGRPGVRITDTALEEIGGATGRFRLIVYLKTWHVFSSFGMDNLGSSSVGPWQTYATGAFNSYLTPGDTLAVNLSTIANDPRELGFARMSYDAPVGVDGVRLGASILYSAVRPGDARRLDSDITTTEAFELRAGVVPLQSLSSSLTLTAATTFSNVSEHDLYGSWYNDHIRTASLTADYRLQDRFGGANFATLSYRQGLDIFGASHLDDDLLSRVGASSNFSVLNLWFTRYQTLNDAWSLKLSAASQTASRPLFTSQQFYLGGAAFGRGYGAAEISGDNGLAGSLELRFDQKLNFRYWTGYQFYAFGDAGAVWNDGYRLSDGLALTSAGAGVRFFLPDDLQTDLGVAVPLSYRAPDNERRSPRFLLTLSSALRLCPERGKAGCL</sequence>
<dbReference type="EMBL" id="RKMK01000050">
    <property type="protein sequence ID" value="RXG86187.1"/>
    <property type="molecule type" value="Genomic_DNA"/>
</dbReference>
<dbReference type="GO" id="GO:0098046">
    <property type="term" value="C:type V protein secretion system complex"/>
    <property type="evidence" value="ECO:0007669"/>
    <property type="project" value="TreeGrafter"/>
</dbReference>
<evidence type="ECO:0000256" key="4">
    <source>
        <dbReference type="ARBA" id="ARBA00022452"/>
    </source>
</evidence>
<keyword evidence="5" id="KW-0812">Transmembrane</keyword>
<comment type="caution">
    <text evidence="11">The sequence shown here is derived from an EMBL/GenBank/DDBJ whole genome shotgun (WGS) entry which is preliminary data.</text>
</comment>
<dbReference type="AlphaFoldDB" id="A0A4Q0QAI5"/>
<dbReference type="PANTHER" id="PTHR34597">
    <property type="entry name" value="SLR1661 PROTEIN"/>
    <property type="match status" value="1"/>
</dbReference>
<name>A0A4Q0QAI5_9BRAD</name>
<feature type="domain" description="POTRA" evidence="10">
    <location>
        <begin position="98"/>
        <end position="173"/>
    </location>
</feature>
<dbReference type="Gene3D" id="3.10.20.310">
    <property type="entry name" value="membrane protein fhac"/>
    <property type="match status" value="1"/>
</dbReference>
<dbReference type="PROSITE" id="PS51779">
    <property type="entry name" value="POTRA"/>
    <property type="match status" value="1"/>
</dbReference>
<evidence type="ECO:0000256" key="1">
    <source>
        <dbReference type="ARBA" id="ARBA00004442"/>
    </source>
</evidence>
<keyword evidence="4" id="KW-1134">Transmembrane beta strand</keyword>
<dbReference type="GO" id="GO:0046819">
    <property type="term" value="P:protein secretion by the type V secretion system"/>
    <property type="evidence" value="ECO:0007669"/>
    <property type="project" value="TreeGrafter"/>
</dbReference>
<keyword evidence="7" id="KW-0472">Membrane</keyword>
<comment type="similarity">
    <text evidence="2">Belongs to the TPS (TC 1.B.20) family.</text>
</comment>
<dbReference type="RefSeq" id="WP_128932539.1">
    <property type="nucleotide sequence ID" value="NZ_CP022221.1"/>
</dbReference>
<reference evidence="11 12" key="1">
    <citation type="submission" date="2018-11" db="EMBL/GenBank/DDBJ databases">
        <title>Bradyrhizobium sp. nov., isolated from effective nodules of peanut in China.</title>
        <authorList>
            <person name="Li Y."/>
        </authorList>
    </citation>
    <scope>NUCLEOTIDE SEQUENCE [LARGE SCALE GENOMIC DNA]</scope>
    <source>
        <strain evidence="11 12">CCBAU 51770</strain>
    </source>
</reference>
<dbReference type="Proteomes" id="UP000290174">
    <property type="component" value="Unassembled WGS sequence"/>
</dbReference>
<evidence type="ECO:0000256" key="7">
    <source>
        <dbReference type="ARBA" id="ARBA00023136"/>
    </source>
</evidence>
<dbReference type="GO" id="GO:0009279">
    <property type="term" value="C:cell outer membrane"/>
    <property type="evidence" value="ECO:0007669"/>
    <property type="project" value="UniProtKB-SubCell"/>
</dbReference>
<evidence type="ECO:0000256" key="5">
    <source>
        <dbReference type="ARBA" id="ARBA00022692"/>
    </source>
</evidence>
<evidence type="ECO:0000256" key="3">
    <source>
        <dbReference type="ARBA" id="ARBA00022448"/>
    </source>
</evidence>
<gene>
    <name evidence="11" type="ORF">EAS61_34270</name>
</gene>
<dbReference type="PANTHER" id="PTHR34597:SF6">
    <property type="entry name" value="BLR6126 PROTEIN"/>
    <property type="match status" value="1"/>
</dbReference>
<protein>
    <submittedName>
        <fullName evidence="11">ShlB/FhaC/HecB family hemolysin secretion/activation protein</fullName>
    </submittedName>
</protein>
<evidence type="ECO:0000313" key="11">
    <source>
        <dbReference type="EMBL" id="RXG86187.1"/>
    </source>
</evidence>
<dbReference type="Gene3D" id="2.40.160.50">
    <property type="entry name" value="membrane protein fhac: a member of the omp85/tpsb transporter family"/>
    <property type="match status" value="1"/>
</dbReference>
<keyword evidence="6" id="KW-0653">Protein transport</keyword>
<evidence type="ECO:0000313" key="12">
    <source>
        <dbReference type="Proteomes" id="UP000290174"/>
    </source>
</evidence>
<evidence type="ECO:0000256" key="8">
    <source>
        <dbReference type="ARBA" id="ARBA00023237"/>
    </source>
</evidence>
<dbReference type="InterPro" id="IPR005565">
    <property type="entry name" value="Hemolysn_activator_HlyB_C"/>
</dbReference>
<keyword evidence="8" id="KW-0998">Cell outer membrane</keyword>
<dbReference type="Pfam" id="PF03865">
    <property type="entry name" value="ShlB"/>
    <property type="match status" value="1"/>
</dbReference>
<dbReference type="FunFam" id="2.40.160.50:FF:000010">
    <property type="entry name" value="Heme utilization protein"/>
    <property type="match status" value="1"/>
</dbReference>